<gene>
    <name evidence="3" type="ORF">CALVIDRAFT_499379</name>
</gene>
<evidence type="ECO:0000259" key="2">
    <source>
        <dbReference type="Pfam" id="PF00149"/>
    </source>
</evidence>
<dbReference type="InterPro" id="IPR051693">
    <property type="entry name" value="UPF0046_metallophosphoest"/>
</dbReference>
<evidence type="ECO:0000256" key="1">
    <source>
        <dbReference type="SAM" id="MobiDB-lite"/>
    </source>
</evidence>
<dbReference type="SUPFAM" id="SSF56300">
    <property type="entry name" value="Metallo-dependent phosphatases"/>
    <property type="match status" value="1"/>
</dbReference>
<sequence length="232" mass="24922">MAISPSPPPSSAPFLVQPFPPPPQPQGTTRFVLISDTHGHPPPASLMPEGDVLIHAGDLGRWGRQDVLDGAIGWLEALPYPVKLVIAGNHDSLLDPSLPAYHAPPASSVSKNRSRLLGPSARKANIHYLEYTSFTFRARPSGREWTVWGSPGSPAYGSPAFQYTSQQAEGVYASLPPGVDILLTHSPPLGPTPLDQTSRGVHAGCKVLARKVRELEVGPWLHVFGHIHEGWG</sequence>
<proteinExistence type="predicted"/>
<evidence type="ECO:0000313" key="3">
    <source>
        <dbReference type="EMBL" id="KZO96064.1"/>
    </source>
</evidence>
<name>A0A167LV94_CALVF</name>
<reference evidence="3 4" key="1">
    <citation type="journal article" date="2016" name="Mol. Biol. Evol.">
        <title>Comparative Genomics of Early-Diverging Mushroom-Forming Fungi Provides Insights into the Origins of Lignocellulose Decay Capabilities.</title>
        <authorList>
            <person name="Nagy L.G."/>
            <person name="Riley R."/>
            <person name="Tritt A."/>
            <person name="Adam C."/>
            <person name="Daum C."/>
            <person name="Floudas D."/>
            <person name="Sun H."/>
            <person name="Yadav J.S."/>
            <person name="Pangilinan J."/>
            <person name="Larsson K.H."/>
            <person name="Matsuura K."/>
            <person name="Barry K."/>
            <person name="Labutti K."/>
            <person name="Kuo R."/>
            <person name="Ohm R.A."/>
            <person name="Bhattacharya S.S."/>
            <person name="Shirouzu T."/>
            <person name="Yoshinaga Y."/>
            <person name="Martin F.M."/>
            <person name="Grigoriev I.V."/>
            <person name="Hibbett D.S."/>
        </authorList>
    </citation>
    <scope>NUCLEOTIDE SEQUENCE [LARGE SCALE GENOMIC DNA]</scope>
    <source>
        <strain evidence="3 4">TUFC12733</strain>
    </source>
</reference>
<feature type="compositionally biased region" description="Pro residues" evidence="1">
    <location>
        <begin position="1"/>
        <end position="11"/>
    </location>
</feature>
<accession>A0A167LV94</accession>
<dbReference type="EMBL" id="KV417286">
    <property type="protein sequence ID" value="KZO96064.1"/>
    <property type="molecule type" value="Genomic_DNA"/>
</dbReference>
<dbReference type="AlphaFoldDB" id="A0A167LV94"/>
<dbReference type="GO" id="GO:0016787">
    <property type="term" value="F:hydrolase activity"/>
    <property type="evidence" value="ECO:0007669"/>
    <property type="project" value="InterPro"/>
</dbReference>
<dbReference type="Gene3D" id="3.60.21.10">
    <property type="match status" value="1"/>
</dbReference>
<dbReference type="CDD" id="cd07379">
    <property type="entry name" value="MPP_239FB"/>
    <property type="match status" value="1"/>
</dbReference>
<evidence type="ECO:0000313" key="4">
    <source>
        <dbReference type="Proteomes" id="UP000076738"/>
    </source>
</evidence>
<dbReference type="InterPro" id="IPR004843">
    <property type="entry name" value="Calcineurin-like_PHP"/>
</dbReference>
<feature type="domain" description="Calcineurin-like phosphoesterase" evidence="2">
    <location>
        <begin position="30"/>
        <end position="229"/>
    </location>
</feature>
<dbReference type="Pfam" id="PF00149">
    <property type="entry name" value="Metallophos"/>
    <property type="match status" value="1"/>
</dbReference>
<dbReference type="PANTHER" id="PTHR12905">
    <property type="entry name" value="METALLOPHOSPHOESTERASE"/>
    <property type="match status" value="1"/>
</dbReference>
<dbReference type="Proteomes" id="UP000076738">
    <property type="component" value="Unassembled WGS sequence"/>
</dbReference>
<dbReference type="PANTHER" id="PTHR12905:SF0">
    <property type="entry name" value="CALCINEURIN-LIKE PHOSPHOESTERASE DOMAIN-CONTAINING PROTEIN"/>
    <property type="match status" value="1"/>
</dbReference>
<feature type="region of interest" description="Disordered" evidence="1">
    <location>
        <begin position="1"/>
        <end position="45"/>
    </location>
</feature>
<feature type="non-terminal residue" evidence="3">
    <location>
        <position position="232"/>
    </location>
</feature>
<protein>
    <submittedName>
        <fullName evidence="3">Metallo-dependent phosphatase</fullName>
    </submittedName>
</protein>
<dbReference type="OrthoDB" id="630188at2759"/>
<keyword evidence="4" id="KW-1185">Reference proteome</keyword>
<dbReference type="InterPro" id="IPR029052">
    <property type="entry name" value="Metallo-depent_PP-like"/>
</dbReference>
<organism evidence="3 4">
    <name type="scientific">Calocera viscosa (strain TUFC12733)</name>
    <dbReference type="NCBI Taxonomy" id="1330018"/>
    <lineage>
        <taxon>Eukaryota</taxon>
        <taxon>Fungi</taxon>
        <taxon>Dikarya</taxon>
        <taxon>Basidiomycota</taxon>
        <taxon>Agaricomycotina</taxon>
        <taxon>Dacrymycetes</taxon>
        <taxon>Dacrymycetales</taxon>
        <taxon>Dacrymycetaceae</taxon>
        <taxon>Calocera</taxon>
    </lineage>
</organism>